<feature type="compositionally biased region" description="Polar residues" evidence="3">
    <location>
        <begin position="53"/>
        <end position="63"/>
    </location>
</feature>
<evidence type="ECO:0000256" key="3">
    <source>
        <dbReference type="SAM" id="MobiDB-lite"/>
    </source>
</evidence>
<comment type="subcellular location">
    <subcellularLocation>
        <location evidence="1">Plastid</location>
    </subcellularLocation>
</comment>
<dbReference type="Pfam" id="PF04755">
    <property type="entry name" value="PAP_fibrillin"/>
    <property type="match status" value="1"/>
</dbReference>
<evidence type="ECO:0000313" key="5">
    <source>
        <dbReference type="EMBL" id="CAD9238555.1"/>
    </source>
</evidence>
<dbReference type="EMBL" id="HBGI01000469">
    <property type="protein sequence ID" value="CAD9238555.1"/>
    <property type="molecule type" value="Transcribed_RNA"/>
</dbReference>
<proteinExistence type="predicted"/>
<reference evidence="5" key="1">
    <citation type="submission" date="2021-01" db="EMBL/GenBank/DDBJ databases">
        <authorList>
            <person name="Corre E."/>
            <person name="Pelletier E."/>
            <person name="Niang G."/>
            <person name="Scheremetjew M."/>
            <person name="Finn R."/>
            <person name="Kale V."/>
            <person name="Holt S."/>
            <person name="Cochrane G."/>
            <person name="Meng A."/>
            <person name="Brown T."/>
            <person name="Cohen L."/>
        </authorList>
    </citation>
    <scope>NUCLEOTIDE SEQUENCE</scope>
    <source>
        <strain evidence="5">CCMP3124</strain>
    </source>
</reference>
<feature type="region of interest" description="Disordered" evidence="3">
    <location>
        <begin position="49"/>
        <end position="86"/>
    </location>
</feature>
<sequence length="255" mass="27925">MDGGAPCFVRAALFDVSGGVNARAPLGTRRKVQPLVRVKMTARQPLRALSAVRSEQSSTSAEQARQRLKDLVSGETRSGRGRTTAESVRKEVLELVDILERSASTSTDRVTPQALDGDWRCFYTTRESSASPIQRLVVGAGADVVPEIYQTVSLSTSRRHVSNKACFETPLGKVVLHVIATVTGVEPSPANRLQLKFTEAFFELEKGTSGFRLPYPVPFRLLGKKACGWLDVTYLEGNLRISRGNKGTIFVLSRM</sequence>
<dbReference type="AlphaFoldDB" id="A0A7S1TKL5"/>
<accession>A0A7S1TKL5</accession>
<name>A0A7S1TKL5_9RHOD</name>
<organism evidence="5">
    <name type="scientific">Erythrolobus australicus</name>
    <dbReference type="NCBI Taxonomy" id="1077150"/>
    <lineage>
        <taxon>Eukaryota</taxon>
        <taxon>Rhodophyta</taxon>
        <taxon>Bangiophyceae</taxon>
        <taxon>Porphyridiales</taxon>
        <taxon>Porphyridiaceae</taxon>
        <taxon>Erythrolobus</taxon>
    </lineage>
</organism>
<protein>
    <recommendedName>
        <fullName evidence="4">Plastid lipid-associated protein/fibrillin conserved domain-containing protein</fullName>
    </recommendedName>
</protein>
<evidence type="ECO:0000259" key="4">
    <source>
        <dbReference type="Pfam" id="PF04755"/>
    </source>
</evidence>
<dbReference type="InterPro" id="IPR039633">
    <property type="entry name" value="PAP"/>
</dbReference>
<evidence type="ECO:0000256" key="1">
    <source>
        <dbReference type="ARBA" id="ARBA00004474"/>
    </source>
</evidence>
<dbReference type="InterPro" id="IPR006843">
    <property type="entry name" value="PAP/fibrillin_dom"/>
</dbReference>
<feature type="domain" description="Plastid lipid-associated protein/fibrillin conserved" evidence="4">
    <location>
        <begin position="63"/>
        <end position="253"/>
    </location>
</feature>
<gene>
    <name evidence="5" type="ORF">EAUS1353_LOCUS284</name>
</gene>
<dbReference type="GO" id="GO:0009536">
    <property type="term" value="C:plastid"/>
    <property type="evidence" value="ECO:0007669"/>
    <property type="project" value="UniProtKB-SubCell"/>
</dbReference>
<dbReference type="PANTHER" id="PTHR31906">
    <property type="entry name" value="PLASTID-LIPID-ASSOCIATED PROTEIN 4, CHLOROPLASTIC-RELATED"/>
    <property type="match status" value="1"/>
</dbReference>
<keyword evidence="2" id="KW-0934">Plastid</keyword>
<evidence type="ECO:0000256" key="2">
    <source>
        <dbReference type="ARBA" id="ARBA00022640"/>
    </source>
</evidence>